<name>A0AA37W2B5_9GAMM</name>
<dbReference type="InterPro" id="IPR000843">
    <property type="entry name" value="HTH_LacI"/>
</dbReference>
<dbReference type="Proteomes" id="UP001161422">
    <property type="component" value="Unassembled WGS sequence"/>
</dbReference>
<accession>A0AA37W2B5</accession>
<dbReference type="InterPro" id="IPR046335">
    <property type="entry name" value="LacI/GalR-like_sensor"/>
</dbReference>
<dbReference type="InterPro" id="IPR028082">
    <property type="entry name" value="Peripla_BP_I"/>
</dbReference>
<evidence type="ECO:0000256" key="2">
    <source>
        <dbReference type="ARBA" id="ARBA00023125"/>
    </source>
</evidence>
<dbReference type="AlphaFoldDB" id="A0AA37W2B5"/>
<dbReference type="EMBL" id="BSNC01000009">
    <property type="protein sequence ID" value="GLP97632.1"/>
    <property type="molecule type" value="Genomic_DNA"/>
</dbReference>
<dbReference type="SUPFAM" id="SSF47413">
    <property type="entry name" value="lambda repressor-like DNA-binding domains"/>
    <property type="match status" value="1"/>
</dbReference>
<sequence length="332" mass="36413">MATIYQVSKKAGVSLATVSRVVNNNPKVSENTRLKVLKAMQELGYRPNATAQSLASNRSNSIGIVVSELEGPFFGPMMCEIEANFRSANKHVIIAPGNSDELQEKSAIDFLISRNCDALILYVDAVSDDYLAELAKGDTPIVLINRQVSSIADRCINLDNEQGGYLATKALLDLGHQHIAYIAGPQWKVDARSRFDGHCRALKEAGIEFDSSLFYEGDYHESSGSEGMLYLHKTGRPFSAVVCGNDQMASGAMSAARDCGLRLPEDLSVVGFDDALFARYMHPKLTTVVNPVKEFGAQAAKWVLANVYDKSKVETQTVFEPELRIRDSVQPR</sequence>
<reference evidence="5" key="1">
    <citation type="journal article" date="2014" name="Int. J. Syst. Evol. Microbiol.">
        <title>Complete genome sequence of Corynebacterium casei LMG S-19264T (=DSM 44701T), isolated from a smear-ripened cheese.</title>
        <authorList>
            <consortium name="US DOE Joint Genome Institute (JGI-PGF)"/>
            <person name="Walter F."/>
            <person name="Albersmeier A."/>
            <person name="Kalinowski J."/>
            <person name="Ruckert C."/>
        </authorList>
    </citation>
    <scope>NUCLEOTIDE SEQUENCE</scope>
    <source>
        <strain evidence="5">NBRC 101628</strain>
    </source>
</reference>
<evidence type="ECO:0000313" key="6">
    <source>
        <dbReference type="Proteomes" id="UP001161422"/>
    </source>
</evidence>
<evidence type="ECO:0000256" key="3">
    <source>
        <dbReference type="ARBA" id="ARBA00023163"/>
    </source>
</evidence>
<dbReference type="Pfam" id="PF13377">
    <property type="entry name" value="Peripla_BP_3"/>
    <property type="match status" value="1"/>
</dbReference>
<dbReference type="Pfam" id="PF00356">
    <property type="entry name" value="LacI"/>
    <property type="match status" value="1"/>
</dbReference>
<evidence type="ECO:0000313" key="5">
    <source>
        <dbReference type="EMBL" id="GLP97632.1"/>
    </source>
</evidence>
<evidence type="ECO:0000259" key="4">
    <source>
        <dbReference type="PROSITE" id="PS50932"/>
    </source>
</evidence>
<dbReference type="CDD" id="cd01392">
    <property type="entry name" value="HTH_LacI"/>
    <property type="match status" value="1"/>
</dbReference>
<dbReference type="InterPro" id="IPR010982">
    <property type="entry name" value="Lambda_DNA-bd_dom_sf"/>
</dbReference>
<dbReference type="SMART" id="SM00354">
    <property type="entry name" value="HTH_LACI"/>
    <property type="match status" value="1"/>
</dbReference>
<dbReference type="GO" id="GO:0003700">
    <property type="term" value="F:DNA-binding transcription factor activity"/>
    <property type="evidence" value="ECO:0007669"/>
    <property type="project" value="TreeGrafter"/>
</dbReference>
<dbReference type="Gene3D" id="1.10.260.40">
    <property type="entry name" value="lambda repressor-like DNA-binding domains"/>
    <property type="match status" value="1"/>
</dbReference>
<dbReference type="PROSITE" id="PS50932">
    <property type="entry name" value="HTH_LACI_2"/>
    <property type="match status" value="1"/>
</dbReference>
<feature type="domain" description="HTH lacI-type" evidence="4">
    <location>
        <begin position="2"/>
        <end position="56"/>
    </location>
</feature>
<dbReference type="SUPFAM" id="SSF53822">
    <property type="entry name" value="Periplasmic binding protein-like I"/>
    <property type="match status" value="1"/>
</dbReference>
<dbReference type="RefSeq" id="WP_095507067.1">
    <property type="nucleotide sequence ID" value="NZ_BSNC01000009.1"/>
</dbReference>
<evidence type="ECO:0000256" key="1">
    <source>
        <dbReference type="ARBA" id="ARBA00023015"/>
    </source>
</evidence>
<dbReference type="FunFam" id="1.10.260.40:FF:000002">
    <property type="entry name" value="HTH-type transcriptional repressor PurR"/>
    <property type="match status" value="1"/>
</dbReference>
<organism evidence="5 6">
    <name type="scientific">Paraferrimonas sedimenticola</name>
    <dbReference type="NCBI Taxonomy" id="375674"/>
    <lineage>
        <taxon>Bacteria</taxon>
        <taxon>Pseudomonadati</taxon>
        <taxon>Pseudomonadota</taxon>
        <taxon>Gammaproteobacteria</taxon>
        <taxon>Alteromonadales</taxon>
        <taxon>Ferrimonadaceae</taxon>
        <taxon>Paraferrimonas</taxon>
    </lineage>
</organism>
<keyword evidence="2" id="KW-0238">DNA-binding</keyword>
<reference evidence="5" key="2">
    <citation type="submission" date="2023-01" db="EMBL/GenBank/DDBJ databases">
        <title>Draft genome sequence of Paraferrimonas sedimenticola strain NBRC 101628.</title>
        <authorList>
            <person name="Sun Q."/>
            <person name="Mori K."/>
        </authorList>
    </citation>
    <scope>NUCLEOTIDE SEQUENCE</scope>
    <source>
        <strain evidence="5">NBRC 101628</strain>
    </source>
</reference>
<keyword evidence="1" id="KW-0805">Transcription regulation</keyword>
<keyword evidence="6" id="KW-1185">Reference proteome</keyword>
<protein>
    <submittedName>
        <fullName evidence="5">Transcriptional regulator</fullName>
    </submittedName>
</protein>
<dbReference type="Gene3D" id="3.40.50.2300">
    <property type="match status" value="2"/>
</dbReference>
<comment type="caution">
    <text evidence="5">The sequence shown here is derived from an EMBL/GenBank/DDBJ whole genome shotgun (WGS) entry which is preliminary data.</text>
</comment>
<dbReference type="GO" id="GO:0000976">
    <property type="term" value="F:transcription cis-regulatory region binding"/>
    <property type="evidence" value="ECO:0007669"/>
    <property type="project" value="TreeGrafter"/>
</dbReference>
<dbReference type="PANTHER" id="PTHR30146">
    <property type="entry name" value="LACI-RELATED TRANSCRIPTIONAL REPRESSOR"/>
    <property type="match status" value="1"/>
</dbReference>
<keyword evidence="3" id="KW-0804">Transcription</keyword>
<dbReference type="PANTHER" id="PTHR30146:SF109">
    <property type="entry name" value="HTH-TYPE TRANSCRIPTIONAL REGULATOR GALS"/>
    <property type="match status" value="1"/>
</dbReference>
<dbReference type="CDD" id="cd06270">
    <property type="entry name" value="PBP1_GalS-like"/>
    <property type="match status" value="1"/>
</dbReference>
<gene>
    <name evidence="5" type="primary">galR</name>
    <name evidence="5" type="ORF">GCM10007895_29390</name>
</gene>
<proteinExistence type="predicted"/>